<dbReference type="Proteomes" id="UP000230603">
    <property type="component" value="Unassembled WGS sequence"/>
</dbReference>
<dbReference type="SUPFAM" id="SSF52833">
    <property type="entry name" value="Thioredoxin-like"/>
    <property type="match status" value="1"/>
</dbReference>
<proteinExistence type="inferred from homology"/>
<dbReference type="PANTHER" id="PTHR13887:SF14">
    <property type="entry name" value="DISULFIDE BOND FORMATION PROTEIN D"/>
    <property type="match status" value="1"/>
</dbReference>
<organism evidence="8 9">
    <name type="scientific">Candidatus Tagabacteria bacterium CG10_big_fil_rev_8_21_14_0_10_40_13</name>
    <dbReference type="NCBI Taxonomy" id="1975022"/>
    <lineage>
        <taxon>Bacteria</taxon>
        <taxon>Candidatus Tagaibacteriota</taxon>
    </lineage>
</organism>
<dbReference type="InterPro" id="IPR036249">
    <property type="entry name" value="Thioredoxin-like_sf"/>
</dbReference>
<comment type="similarity">
    <text evidence="1">Belongs to the thioredoxin family. DsbA subfamily.</text>
</comment>
<name>A0A2M8L916_9BACT</name>
<keyword evidence="4" id="KW-1015">Disulfide bond</keyword>
<gene>
    <name evidence="8" type="ORF">COV00_01435</name>
</gene>
<evidence type="ECO:0000256" key="2">
    <source>
        <dbReference type="ARBA" id="ARBA00022729"/>
    </source>
</evidence>
<feature type="transmembrane region" description="Helical" evidence="6">
    <location>
        <begin position="7"/>
        <end position="26"/>
    </location>
</feature>
<evidence type="ECO:0000313" key="8">
    <source>
        <dbReference type="EMBL" id="PJE73117.1"/>
    </source>
</evidence>
<dbReference type="InterPro" id="IPR013766">
    <property type="entry name" value="Thioredoxin_domain"/>
</dbReference>
<dbReference type="Pfam" id="PF13462">
    <property type="entry name" value="Thioredoxin_4"/>
    <property type="match status" value="1"/>
</dbReference>
<dbReference type="Gene3D" id="3.40.30.10">
    <property type="entry name" value="Glutaredoxin"/>
    <property type="match status" value="1"/>
</dbReference>
<protein>
    <recommendedName>
        <fullName evidence="7">Thioredoxin domain-containing protein</fullName>
    </recommendedName>
</protein>
<keyword evidence="3" id="KW-0560">Oxidoreductase</keyword>
<sequence>MRNSKTGLIGALFIIALVVMAIIFYIKDGRPETQTANIAQFSENTEHILGNPRAPLGIYVYSDINCPHCKNLHQTMRQVINDYGKDGKIKWVSKHFPLHEVSQKEAEIAECVAGVTGENSYWQFLNKLMTEAIESLNSEEEFTNSLIEMAGAMGVDKNKLKQCIEQNPYKEKINQSRQEAINLGAKGTPFIVLRKGEKIITIIPGALPYEALKNLVEENIESL</sequence>
<keyword evidence="6" id="KW-1133">Transmembrane helix</keyword>
<keyword evidence="5" id="KW-0676">Redox-active center</keyword>
<dbReference type="InterPro" id="IPR012336">
    <property type="entry name" value="Thioredoxin-like_fold"/>
</dbReference>
<reference evidence="9" key="1">
    <citation type="submission" date="2017-09" db="EMBL/GenBank/DDBJ databases">
        <title>Depth-based differentiation of microbial function through sediment-hosted aquifers and enrichment of novel symbionts in the deep terrestrial subsurface.</title>
        <authorList>
            <person name="Probst A.J."/>
            <person name="Ladd B."/>
            <person name="Jarett J.K."/>
            <person name="Geller-Mcgrath D.E."/>
            <person name="Sieber C.M.K."/>
            <person name="Emerson J.B."/>
            <person name="Anantharaman K."/>
            <person name="Thomas B.C."/>
            <person name="Malmstrom R."/>
            <person name="Stieglmeier M."/>
            <person name="Klingl A."/>
            <person name="Woyke T."/>
            <person name="Ryan C.M."/>
            <person name="Banfield J.F."/>
        </authorList>
    </citation>
    <scope>NUCLEOTIDE SEQUENCE [LARGE SCALE GENOMIC DNA]</scope>
</reference>
<evidence type="ECO:0000256" key="4">
    <source>
        <dbReference type="ARBA" id="ARBA00023157"/>
    </source>
</evidence>
<evidence type="ECO:0000256" key="3">
    <source>
        <dbReference type="ARBA" id="ARBA00023002"/>
    </source>
</evidence>
<comment type="caution">
    <text evidence="8">The sequence shown here is derived from an EMBL/GenBank/DDBJ whole genome shotgun (WGS) entry which is preliminary data.</text>
</comment>
<evidence type="ECO:0000256" key="1">
    <source>
        <dbReference type="ARBA" id="ARBA00005791"/>
    </source>
</evidence>
<evidence type="ECO:0000259" key="7">
    <source>
        <dbReference type="PROSITE" id="PS51352"/>
    </source>
</evidence>
<evidence type="ECO:0000313" key="9">
    <source>
        <dbReference type="Proteomes" id="UP000230603"/>
    </source>
</evidence>
<accession>A0A2M8L916</accession>
<dbReference type="PANTHER" id="PTHR13887">
    <property type="entry name" value="GLUTATHIONE S-TRANSFERASE KAPPA"/>
    <property type="match status" value="1"/>
</dbReference>
<feature type="domain" description="Thioredoxin" evidence="7">
    <location>
        <begin position="29"/>
        <end position="221"/>
    </location>
</feature>
<keyword evidence="2" id="KW-0732">Signal</keyword>
<dbReference type="PROSITE" id="PS51352">
    <property type="entry name" value="THIOREDOXIN_2"/>
    <property type="match status" value="1"/>
</dbReference>
<dbReference type="EMBL" id="PFEP01000023">
    <property type="protein sequence ID" value="PJE73117.1"/>
    <property type="molecule type" value="Genomic_DNA"/>
</dbReference>
<keyword evidence="6" id="KW-0812">Transmembrane</keyword>
<evidence type="ECO:0000256" key="5">
    <source>
        <dbReference type="ARBA" id="ARBA00023284"/>
    </source>
</evidence>
<keyword evidence="6" id="KW-0472">Membrane</keyword>
<dbReference type="GO" id="GO:0016491">
    <property type="term" value="F:oxidoreductase activity"/>
    <property type="evidence" value="ECO:0007669"/>
    <property type="project" value="UniProtKB-KW"/>
</dbReference>
<evidence type="ECO:0000256" key="6">
    <source>
        <dbReference type="SAM" id="Phobius"/>
    </source>
</evidence>
<dbReference type="AlphaFoldDB" id="A0A2M8L916"/>